<organism evidence="1 2">
    <name type="scientific">Endocarpon pusillum</name>
    <dbReference type="NCBI Taxonomy" id="364733"/>
    <lineage>
        <taxon>Eukaryota</taxon>
        <taxon>Fungi</taxon>
        <taxon>Dikarya</taxon>
        <taxon>Ascomycota</taxon>
        <taxon>Pezizomycotina</taxon>
        <taxon>Eurotiomycetes</taxon>
        <taxon>Chaetothyriomycetidae</taxon>
        <taxon>Verrucariales</taxon>
        <taxon>Verrucariaceae</taxon>
        <taxon>Endocarpon</taxon>
    </lineage>
</organism>
<dbReference type="Proteomes" id="UP000606974">
    <property type="component" value="Unassembled WGS sequence"/>
</dbReference>
<keyword evidence="2" id="KW-1185">Reference proteome</keyword>
<protein>
    <submittedName>
        <fullName evidence="1">Uncharacterized protein</fullName>
    </submittedName>
</protein>
<proteinExistence type="predicted"/>
<dbReference type="AlphaFoldDB" id="A0A8H7E0K2"/>
<gene>
    <name evidence="1" type="ORF">GJ744_003591</name>
</gene>
<dbReference type="EMBL" id="JAACFV010000170">
    <property type="protein sequence ID" value="KAF7503608.1"/>
    <property type="molecule type" value="Genomic_DNA"/>
</dbReference>
<reference evidence="1" key="1">
    <citation type="submission" date="2020-02" db="EMBL/GenBank/DDBJ databases">
        <authorList>
            <person name="Palmer J.M."/>
        </authorList>
    </citation>
    <scope>NUCLEOTIDE SEQUENCE</scope>
    <source>
        <strain evidence="1">EPUS1.4</strain>
        <tissue evidence="1">Thallus</tissue>
    </source>
</reference>
<evidence type="ECO:0000313" key="2">
    <source>
        <dbReference type="Proteomes" id="UP000606974"/>
    </source>
</evidence>
<evidence type="ECO:0000313" key="1">
    <source>
        <dbReference type="EMBL" id="KAF7503608.1"/>
    </source>
</evidence>
<sequence length="101" mass="11327">MVPQHDLDYKWVHRAFEDDDSTGLARRNVVLRAAASRTLSQRMYYVEQTTGDPVDPELNMRASSCGEGLPDLGREKIIVDHNLVPSYGAIQALAIPRLSFL</sequence>
<comment type="caution">
    <text evidence="1">The sequence shown here is derived from an EMBL/GenBank/DDBJ whole genome shotgun (WGS) entry which is preliminary data.</text>
</comment>
<name>A0A8H7E0K2_9EURO</name>
<accession>A0A8H7E0K2</accession>